<dbReference type="AlphaFoldDB" id="A0A1H5W9L8"/>
<dbReference type="InterPro" id="IPR027417">
    <property type="entry name" value="P-loop_NTPase"/>
</dbReference>
<evidence type="ECO:0000256" key="3">
    <source>
        <dbReference type="ARBA" id="ARBA00022741"/>
    </source>
</evidence>
<dbReference type="Pfam" id="PF00005">
    <property type="entry name" value="ABC_tran"/>
    <property type="match status" value="1"/>
</dbReference>
<feature type="transmembrane region" description="Helical" evidence="7">
    <location>
        <begin position="37"/>
        <end position="57"/>
    </location>
</feature>
<evidence type="ECO:0000256" key="2">
    <source>
        <dbReference type="ARBA" id="ARBA00022692"/>
    </source>
</evidence>
<dbReference type="GO" id="GO:0005524">
    <property type="term" value="F:ATP binding"/>
    <property type="evidence" value="ECO:0007669"/>
    <property type="project" value="UniProtKB-KW"/>
</dbReference>
<feature type="domain" description="ABC transporter" evidence="8">
    <location>
        <begin position="314"/>
        <end position="549"/>
    </location>
</feature>
<protein>
    <submittedName>
        <fullName evidence="10">ATP-binding cassette, subfamily B</fullName>
    </submittedName>
</protein>
<dbReference type="GO" id="GO:0034040">
    <property type="term" value="F:ATPase-coupled lipid transmembrane transporter activity"/>
    <property type="evidence" value="ECO:0007669"/>
    <property type="project" value="TreeGrafter"/>
</dbReference>
<dbReference type="InterPro" id="IPR039421">
    <property type="entry name" value="Type_1_exporter"/>
</dbReference>
<proteinExistence type="predicted"/>
<evidence type="ECO:0000256" key="7">
    <source>
        <dbReference type="SAM" id="Phobius"/>
    </source>
</evidence>
<evidence type="ECO:0000313" key="11">
    <source>
        <dbReference type="Proteomes" id="UP000236736"/>
    </source>
</evidence>
<keyword evidence="6 7" id="KW-0472">Membrane</keyword>
<dbReference type="InterPro" id="IPR003593">
    <property type="entry name" value="AAA+_ATPase"/>
</dbReference>
<dbReference type="Proteomes" id="UP000236736">
    <property type="component" value="Unassembled WGS sequence"/>
</dbReference>
<dbReference type="InterPro" id="IPR011527">
    <property type="entry name" value="ABC1_TM_dom"/>
</dbReference>
<dbReference type="GO" id="GO:0005886">
    <property type="term" value="C:plasma membrane"/>
    <property type="evidence" value="ECO:0007669"/>
    <property type="project" value="UniProtKB-SubCell"/>
</dbReference>
<dbReference type="SUPFAM" id="SSF52540">
    <property type="entry name" value="P-loop containing nucleoside triphosphate hydrolases"/>
    <property type="match status" value="1"/>
</dbReference>
<feature type="transmembrane region" description="Helical" evidence="7">
    <location>
        <begin position="253"/>
        <end position="275"/>
    </location>
</feature>
<evidence type="ECO:0000259" key="9">
    <source>
        <dbReference type="PROSITE" id="PS50929"/>
    </source>
</evidence>
<dbReference type="GO" id="GO:0140359">
    <property type="term" value="F:ABC-type transporter activity"/>
    <property type="evidence" value="ECO:0007669"/>
    <property type="project" value="InterPro"/>
</dbReference>
<keyword evidence="5 7" id="KW-1133">Transmembrane helix</keyword>
<feature type="domain" description="ABC transmembrane type-1" evidence="9">
    <location>
        <begin position="1"/>
        <end position="282"/>
    </location>
</feature>
<organism evidence="10 11">
    <name type="scientific">Algoriphagus boritolerans DSM 17298 = JCM 18970</name>
    <dbReference type="NCBI Taxonomy" id="1120964"/>
    <lineage>
        <taxon>Bacteria</taxon>
        <taxon>Pseudomonadati</taxon>
        <taxon>Bacteroidota</taxon>
        <taxon>Cytophagia</taxon>
        <taxon>Cytophagales</taxon>
        <taxon>Cyclobacteriaceae</taxon>
        <taxon>Algoriphagus</taxon>
    </lineage>
</organism>
<dbReference type="PROSITE" id="PS50929">
    <property type="entry name" value="ABC_TM1F"/>
    <property type="match status" value="1"/>
</dbReference>
<dbReference type="PROSITE" id="PS50893">
    <property type="entry name" value="ABC_TRANSPORTER_2"/>
    <property type="match status" value="1"/>
</dbReference>
<keyword evidence="2 7" id="KW-0812">Transmembrane</keyword>
<dbReference type="Gene3D" id="3.40.50.300">
    <property type="entry name" value="P-loop containing nucleotide triphosphate hydrolases"/>
    <property type="match status" value="1"/>
</dbReference>
<evidence type="ECO:0000256" key="4">
    <source>
        <dbReference type="ARBA" id="ARBA00022840"/>
    </source>
</evidence>
<dbReference type="GO" id="GO:0016887">
    <property type="term" value="F:ATP hydrolysis activity"/>
    <property type="evidence" value="ECO:0007669"/>
    <property type="project" value="InterPro"/>
</dbReference>
<sequence>MISGFLGLVVTILGLSVAVFSQKLIDEILPDKQWEKLILGLVLLAILLVGRSVLGYLRSTVLIRQSKELNLRLISRFFEQLIYLPKRFFDSRRVGDITARMNDSRRIQRAVSVLTTELMVDSFVVVVTLISILLYSKVIGLLVAGFLPVYFWLVYSYHHPIRLGQQQLMVHYGSSESSFIDTLTGIGAIKGAGREEDFLKKNQSVYHDFQDQAFRLGQVSNRLGLVSQLAGVLFLVSVLGGSCYLVATEQMDLGVLVAISGMLGMLVPAVNKLALSNLQIQEAKIALDRLYEFIQVERESENLGQIVPDRIDLIQLENISFRFPGRKLLLQNISFELKRGKLSVLLGESGGGKSTLLQLLMGFYLPEQGNIRVNGTLDLNSFSAGDWRRKVGYVPQEIKLFNGNLITNLTLAQDKEMFAKAIKICQTLGLNKFFESLPQGYFTVVGEEGINLSGGQKQLIGLARALIQEPKLLLLDEFTGAMDRNTEQVMLDLILKVKESIPVLIVTHRVKPALIADEVLILDHGKLVDIGSPAELLDRENLLAESVRDLSGVK</sequence>
<gene>
    <name evidence="10" type="ORF">SAMN03080598_01985</name>
</gene>
<keyword evidence="3" id="KW-0547">Nucleotide-binding</keyword>
<evidence type="ECO:0000256" key="1">
    <source>
        <dbReference type="ARBA" id="ARBA00004651"/>
    </source>
</evidence>
<dbReference type="InterPro" id="IPR017871">
    <property type="entry name" value="ABC_transporter-like_CS"/>
</dbReference>
<evidence type="ECO:0000256" key="5">
    <source>
        <dbReference type="ARBA" id="ARBA00022989"/>
    </source>
</evidence>
<dbReference type="SUPFAM" id="SSF90123">
    <property type="entry name" value="ABC transporter transmembrane region"/>
    <property type="match status" value="1"/>
</dbReference>
<dbReference type="CDD" id="cd18570">
    <property type="entry name" value="ABC_6TM_PCAT1_LagD_like"/>
    <property type="match status" value="1"/>
</dbReference>
<comment type="subcellular location">
    <subcellularLocation>
        <location evidence="1">Cell membrane</location>
        <topology evidence="1">Multi-pass membrane protein</topology>
    </subcellularLocation>
</comment>
<accession>A0A1H5W9L8</accession>
<evidence type="ECO:0000256" key="6">
    <source>
        <dbReference type="ARBA" id="ARBA00023136"/>
    </source>
</evidence>
<evidence type="ECO:0000259" key="8">
    <source>
        <dbReference type="PROSITE" id="PS50893"/>
    </source>
</evidence>
<dbReference type="RefSeq" id="WP_103924659.1">
    <property type="nucleotide sequence ID" value="NZ_FNVR01000009.1"/>
</dbReference>
<dbReference type="STRING" id="1120964.GCA_001313265_06916"/>
<keyword evidence="4 10" id="KW-0067">ATP-binding</keyword>
<dbReference type="InterPro" id="IPR036640">
    <property type="entry name" value="ABC1_TM_sf"/>
</dbReference>
<feature type="transmembrane region" description="Helical" evidence="7">
    <location>
        <begin position="225"/>
        <end position="247"/>
    </location>
</feature>
<name>A0A1H5W9L8_9BACT</name>
<dbReference type="Gene3D" id="1.20.1560.10">
    <property type="entry name" value="ABC transporter type 1, transmembrane domain"/>
    <property type="match status" value="1"/>
</dbReference>
<dbReference type="SMART" id="SM00382">
    <property type="entry name" value="AAA"/>
    <property type="match status" value="1"/>
</dbReference>
<dbReference type="InterPro" id="IPR003439">
    <property type="entry name" value="ABC_transporter-like_ATP-bd"/>
</dbReference>
<feature type="transmembrane region" description="Helical" evidence="7">
    <location>
        <begin position="138"/>
        <end position="157"/>
    </location>
</feature>
<dbReference type="PROSITE" id="PS00211">
    <property type="entry name" value="ABC_TRANSPORTER_1"/>
    <property type="match status" value="1"/>
</dbReference>
<dbReference type="EMBL" id="FNVR01000009">
    <property type="protein sequence ID" value="SEF96068.1"/>
    <property type="molecule type" value="Genomic_DNA"/>
</dbReference>
<dbReference type="PANTHER" id="PTHR24221">
    <property type="entry name" value="ATP-BINDING CASSETTE SUB-FAMILY B"/>
    <property type="match status" value="1"/>
</dbReference>
<keyword evidence="11" id="KW-1185">Reference proteome</keyword>
<dbReference type="Pfam" id="PF00664">
    <property type="entry name" value="ABC_membrane"/>
    <property type="match status" value="1"/>
</dbReference>
<dbReference type="PANTHER" id="PTHR24221:SF654">
    <property type="entry name" value="ATP-BINDING CASSETTE SUB-FAMILY B MEMBER 6"/>
    <property type="match status" value="1"/>
</dbReference>
<reference evidence="11" key="1">
    <citation type="submission" date="2016-10" db="EMBL/GenBank/DDBJ databases">
        <authorList>
            <person name="Varghese N."/>
            <person name="Submissions S."/>
        </authorList>
    </citation>
    <scope>NUCLEOTIDE SEQUENCE [LARGE SCALE GENOMIC DNA]</scope>
    <source>
        <strain evidence="11">DSM 17298</strain>
    </source>
</reference>
<evidence type="ECO:0000313" key="10">
    <source>
        <dbReference type="EMBL" id="SEF96068.1"/>
    </source>
</evidence>